<dbReference type="STRING" id="709032.Sulku_1449"/>
<keyword evidence="6" id="KW-1185">Reference proteome</keyword>
<evidence type="ECO:0000313" key="5">
    <source>
        <dbReference type="EMBL" id="ADR34111.1"/>
    </source>
</evidence>
<protein>
    <submittedName>
        <fullName evidence="5">Regulatory protein ArsR</fullName>
    </submittedName>
</protein>
<evidence type="ECO:0000256" key="3">
    <source>
        <dbReference type="ARBA" id="ARBA00023163"/>
    </source>
</evidence>
<reference evidence="5 6" key="1">
    <citation type="journal article" date="2012" name="Stand. Genomic Sci.">
        <title>Complete genome sequence of the sulfur compounds oxidizing chemolithoautotroph Sulfuricurvum kujiense type strain (YK-1(T)).</title>
        <authorList>
            <person name="Han C."/>
            <person name="Kotsyurbenko O."/>
            <person name="Chertkov O."/>
            <person name="Held B."/>
            <person name="Lapidus A."/>
            <person name="Nolan M."/>
            <person name="Lucas S."/>
            <person name="Hammon N."/>
            <person name="Deshpande S."/>
            <person name="Cheng J.F."/>
            <person name="Tapia R."/>
            <person name="Goodwin L.A."/>
            <person name="Pitluck S."/>
            <person name="Liolios K."/>
            <person name="Pagani I."/>
            <person name="Ivanova N."/>
            <person name="Mavromatis K."/>
            <person name="Mikhailova N."/>
            <person name="Pati A."/>
            <person name="Chen A."/>
            <person name="Palaniappan K."/>
            <person name="Land M."/>
            <person name="Hauser L."/>
            <person name="Chang Y.J."/>
            <person name="Jeffries C.D."/>
            <person name="Brambilla E.M."/>
            <person name="Rohde M."/>
            <person name="Spring S."/>
            <person name="Sikorski J."/>
            <person name="Goker M."/>
            <person name="Woyke T."/>
            <person name="Bristow J."/>
            <person name="Eisen J.A."/>
            <person name="Markowitz V."/>
            <person name="Hugenholtz P."/>
            <person name="Kyrpides N.C."/>
            <person name="Klenk H.P."/>
            <person name="Detter J.C."/>
        </authorList>
    </citation>
    <scope>NUCLEOTIDE SEQUENCE [LARGE SCALE GENOMIC DNA]</scope>
    <source>
        <strain evidence="6">ATCC BAA-921 / DSM 16994 / JCM 11577 / YK-1</strain>
    </source>
</reference>
<dbReference type="CDD" id="cd00090">
    <property type="entry name" value="HTH_ARSR"/>
    <property type="match status" value="1"/>
</dbReference>
<keyword evidence="1" id="KW-0805">Transcription regulation</keyword>
<dbReference type="Gene3D" id="1.10.10.10">
    <property type="entry name" value="Winged helix-like DNA-binding domain superfamily/Winged helix DNA-binding domain"/>
    <property type="match status" value="1"/>
</dbReference>
<dbReference type="HOGENOM" id="CLU_097806_3_2_7"/>
<dbReference type="eggNOG" id="COG0640">
    <property type="taxonomic scope" value="Bacteria"/>
</dbReference>
<dbReference type="InterPro" id="IPR001845">
    <property type="entry name" value="HTH_ArsR_DNA-bd_dom"/>
</dbReference>
<dbReference type="KEGG" id="sku:Sulku_1449"/>
<organism evidence="5 6">
    <name type="scientific">Sulfuricurvum kujiense (strain ATCC BAA-921 / DSM 16994 / JCM 11577 / YK-1)</name>
    <dbReference type="NCBI Taxonomy" id="709032"/>
    <lineage>
        <taxon>Bacteria</taxon>
        <taxon>Pseudomonadati</taxon>
        <taxon>Campylobacterota</taxon>
        <taxon>Epsilonproteobacteria</taxon>
        <taxon>Campylobacterales</taxon>
        <taxon>Sulfurimonadaceae</taxon>
        <taxon>Sulfuricurvum</taxon>
    </lineage>
</organism>
<dbReference type="Pfam" id="PF12840">
    <property type="entry name" value="HTH_20"/>
    <property type="match status" value="1"/>
</dbReference>
<dbReference type="SMART" id="SM00418">
    <property type="entry name" value="HTH_ARSR"/>
    <property type="match status" value="1"/>
</dbReference>
<evidence type="ECO:0000256" key="1">
    <source>
        <dbReference type="ARBA" id="ARBA00023015"/>
    </source>
</evidence>
<dbReference type="GO" id="GO:0003677">
    <property type="term" value="F:DNA binding"/>
    <property type="evidence" value="ECO:0007669"/>
    <property type="project" value="UniProtKB-KW"/>
</dbReference>
<accession>E4TZ96</accession>
<dbReference type="InterPro" id="IPR051081">
    <property type="entry name" value="HTH_MetalResp_TranReg"/>
</dbReference>
<feature type="domain" description="HTH arsR-type" evidence="4">
    <location>
        <begin position="6"/>
        <end position="112"/>
    </location>
</feature>
<dbReference type="OrthoDB" id="9800049at2"/>
<dbReference type="NCBIfam" id="NF033788">
    <property type="entry name" value="HTH_metalloreg"/>
    <property type="match status" value="1"/>
</dbReference>
<dbReference type="EMBL" id="CP002355">
    <property type="protein sequence ID" value="ADR34111.1"/>
    <property type="molecule type" value="Genomic_DNA"/>
</dbReference>
<keyword evidence="2" id="KW-0238">DNA-binding</keyword>
<evidence type="ECO:0000259" key="4">
    <source>
        <dbReference type="PROSITE" id="PS50987"/>
    </source>
</evidence>
<dbReference type="RefSeq" id="WP_013460308.1">
    <property type="nucleotide sequence ID" value="NC_014762.1"/>
</dbReference>
<dbReference type="InterPro" id="IPR036388">
    <property type="entry name" value="WH-like_DNA-bd_sf"/>
</dbReference>
<evidence type="ECO:0000256" key="2">
    <source>
        <dbReference type="ARBA" id="ARBA00023125"/>
    </source>
</evidence>
<dbReference type="PANTHER" id="PTHR33154:SF33">
    <property type="entry name" value="TRANSCRIPTIONAL REPRESSOR SDPR"/>
    <property type="match status" value="1"/>
</dbReference>
<dbReference type="GO" id="GO:0003700">
    <property type="term" value="F:DNA-binding transcription factor activity"/>
    <property type="evidence" value="ECO:0007669"/>
    <property type="project" value="InterPro"/>
</dbReference>
<dbReference type="PANTHER" id="PTHR33154">
    <property type="entry name" value="TRANSCRIPTIONAL REGULATOR, ARSR FAMILY"/>
    <property type="match status" value="1"/>
</dbReference>
<dbReference type="InterPro" id="IPR011991">
    <property type="entry name" value="ArsR-like_HTH"/>
</dbReference>
<keyword evidence="3" id="KW-0804">Transcription</keyword>
<dbReference type="SUPFAM" id="SSF46785">
    <property type="entry name" value="Winged helix' DNA-binding domain"/>
    <property type="match status" value="1"/>
</dbReference>
<sequence length="118" mass="13613">MSFIDKRKMTFDEKVNIYKALGNKTRLEIFEQILSNGDKSIHKNGMMCITEIASLFSYSMPTISAHIDILRKAGLIKSFREGKKIYVDVDIEKCKKLYEMFSGSILSYEEKKLSQKSV</sequence>
<evidence type="ECO:0000313" key="6">
    <source>
        <dbReference type="Proteomes" id="UP000008721"/>
    </source>
</evidence>
<gene>
    <name evidence="5" type="ordered locus">Sulku_1449</name>
</gene>
<dbReference type="Proteomes" id="UP000008721">
    <property type="component" value="Chromosome"/>
</dbReference>
<dbReference type="PROSITE" id="PS50987">
    <property type="entry name" value="HTH_ARSR_2"/>
    <property type="match status" value="1"/>
</dbReference>
<dbReference type="InterPro" id="IPR036390">
    <property type="entry name" value="WH_DNA-bd_sf"/>
</dbReference>
<proteinExistence type="predicted"/>
<name>E4TZ96_SULKY</name>
<dbReference type="AlphaFoldDB" id="E4TZ96"/>